<sequence>MNTLKAVLIACLFLAALTAPISGTEEKQLPGYFDRLRRGIMRYGKRDSSLDEEIFKRIFRYGKRADDGFERQDRNAHIPFRFGEKEE</sequence>
<comment type="caution">
    <text evidence="2">The sequence shown here is derived from an EMBL/GenBank/DDBJ whole genome shotgun (WGS) entry which is preliminary data.</text>
</comment>
<evidence type="ECO:0000313" key="3">
    <source>
        <dbReference type="Proteomes" id="UP000549394"/>
    </source>
</evidence>
<dbReference type="EMBL" id="CAJFCJ010000010">
    <property type="protein sequence ID" value="CAD5119536.1"/>
    <property type="molecule type" value="Genomic_DNA"/>
</dbReference>
<protein>
    <submittedName>
        <fullName evidence="2">DgyrCDS8136</fullName>
    </submittedName>
</protein>
<evidence type="ECO:0000313" key="2">
    <source>
        <dbReference type="EMBL" id="CAD5119536.1"/>
    </source>
</evidence>
<evidence type="ECO:0000256" key="1">
    <source>
        <dbReference type="SAM" id="SignalP"/>
    </source>
</evidence>
<dbReference type="Proteomes" id="UP000549394">
    <property type="component" value="Unassembled WGS sequence"/>
</dbReference>
<gene>
    <name evidence="2" type="ORF">DGYR_LOCUS7764</name>
</gene>
<name>A0A7I8VVP7_9ANNE</name>
<dbReference type="AlphaFoldDB" id="A0A7I8VVP7"/>
<feature type="signal peptide" evidence="1">
    <location>
        <begin position="1"/>
        <end position="23"/>
    </location>
</feature>
<keyword evidence="1" id="KW-0732">Signal</keyword>
<accession>A0A7I8VVP7</accession>
<proteinExistence type="predicted"/>
<organism evidence="2 3">
    <name type="scientific">Dimorphilus gyrociliatus</name>
    <dbReference type="NCBI Taxonomy" id="2664684"/>
    <lineage>
        <taxon>Eukaryota</taxon>
        <taxon>Metazoa</taxon>
        <taxon>Spiralia</taxon>
        <taxon>Lophotrochozoa</taxon>
        <taxon>Annelida</taxon>
        <taxon>Polychaeta</taxon>
        <taxon>Polychaeta incertae sedis</taxon>
        <taxon>Dinophilidae</taxon>
        <taxon>Dimorphilus</taxon>
    </lineage>
</organism>
<keyword evidence="3" id="KW-1185">Reference proteome</keyword>
<feature type="chain" id="PRO_5029479025" evidence="1">
    <location>
        <begin position="24"/>
        <end position="87"/>
    </location>
</feature>
<reference evidence="2 3" key="1">
    <citation type="submission" date="2020-08" db="EMBL/GenBank/DDBJ databases">
        <authorList>
            <person name="Hejnol A."/>
        </authorList>
    </citation>
    <scope>NUCLEOTIDE SEQUENCE [LARGE SCALE GENOMIC DNA]</scope>
</reference>